<feature type="repeat" description="Solcar" evidence="9">
    <location>
        <begin position="285"/>
        <end position="372"/>
    </location>
</feature>
<reference evidence="13" key="1">
    <citation type="submission" date="2022-07" db="EMBL/GenBank/DDBJ databases">
        <title>Phylogenomic reconstructions and comparative analyses of Kickxellomycotina fungi.</title>
        <authorList>
            <person name="Reynolds N.K."/>
            <person name="Stajich J.E."/>
            <person name="Barry K."/>
            <person name="Grigoriev I.V."/>
            <person name="Crous P."/>
            <person name="Smith M.E."/>
        </authorList>
    </citation>
    <scope>NUCLEOTIDE SEQUENCE</scope>
    <source>
        <strain evidence="13">NRRL 3115</strain>
    </source>
</reference>
<dbReference type="Pfam" id="PF00153">
    <property type="entry name" value="Mito_carr"/>
    <property type="match status" value="3"/>
</dbReference>
<evidence type="ECO:0000256" key="6">
    <source>
        <dbReference type="ARBA" id="ARBA00022989"/>
    </source>
</evidence>
<evidence type="ECO:0000256" key="5">
    <source>
        <dbReference type="ARBA" id="ARBA00022737"/>
    </source>
</evidence>
<feature type="compositionally biased region" description="Low complexity" evidence="11">
    <location>
        <begin position="10"/>
        <end position="19"/>
    </location>
</feature>
<organism evidence="13 14">
    <name type="scientific">Coemansia spiralis</name>
    <dbReference type="NCBI Taxonomy" id="417178"/>
    <lineage>
        <taxon>Eukaryota</taxon>
        <taxon>Fungi</taxon>
        <taxon>Fungi incertae sedis</taxon>
        <taxon>Zoopagomycota</taxon>
        <taxon>Kickxellomycotina</taxon>
        <taxon>Kickxellomycetes</taxon>
        <taxon>Kickxellales</taxon>
        <taxon>Kickxellaceae</taxon>
        <taxon>Coemansia</taxon>
    </lineage>
</organism>
<keyword evidence="5" id="KW-0677">Repeat</keyword>
<evidence type="ECO:0000256" key="8">
    <source>
        <dbReference type="ARBA" id="ARBA00023136"/>
    </source>
</evidence>
<feature type="compositionally biased region" description="Basic and acidic residues" evidence="11">
    <location>
        <begin position="61"/>
        <end position="71"/>
    </location>
</feature>
<name>A0A9W8G7Q4_9FUNG</name>
<dbReference type="PRINTS" id="PR00926">
    <property type="entry name" value="MITOCARRIER"/>
</dbReference>
<dbReference type="InterPro" id="IPR044712">
    <property type="entry name" value="SLC25A32-like"/>
</dbReference>
<accession>A0A9W8G7Q4</accession>
<evidence type="ECO:0000256" key="9">
    <source>
        <dbReference type="PROSITE-ProRule" id="PRU00282"/>
    </source>
</evidence>
<proteinExistence type="inferred from homology"/>
<dbReference type="PANTHER" id="PTHR45683">
    <property type="entry name" value="MITOCHONDRIAL NICOTINAMIDE ADENINE DINUCLEOTIDE TRANSPORTER 1-RELATED-RELATED"/>
    <property type="match status" value="1"/>
</dbReference>
<dbReference type="GO" id="GO:0015215">
    <property type="term" value="F:nucleotide transmembrane transporter activity"/>
    <property type="evidence" value="ECO:0007669"/>
    <property type="project" value="UniProtKB-ARBA"/>
</dbReference>
<feature type="transmembrane region" description="Helical" evidence="12">
    <location>
        <begin position="288"/>
        <end position="311"/>
    </location>
</feature>
<dbReference type="Gene3D" id="1.50.40.10">
    <property type="entry name" value="Mitochondrial carrier domain"/>
    <property type="match status" value="1"/>
</dbReference>
<comment type="similarity">
    <text evidence="2 10">Belongs to the mitochondrial carrier (TC 2.A.29) family.</text>
</comment>
<feature type="transmembrane region" description="Helical" evidence="12">
    <location>
        <begin position="246"/>
        <end position="268"/>
    </location>
</feature>
<feature type="region of interest" description="Disordered" evidence="11">
    <location>
        <begin position="55"/>
        <end position="82"/>
    </location>
</feature>
<dbReference type="Proteomes" id="UP001151518">
    <property type="component" value="Unassembled WGS sequence"/>
</dbReference>
<dbReference type="FunFam" id="1.50.40.10:FF:000075">
    <property type="entry name" value="Nicotinamide adenine dinucleotide transporter 2, mitochondrial"/>
    <property type="match status" value="1"/>
</dbReference>
<dbReference type="InterPro" id="IPR018108">
    <property type="entry name" value="MCP_transmembrane"/>
</dbReference>
<feature type="repeat" description="Solcar" evidence="9">
    <location>
        <begin position="381"/>
        <end position="468"/>
    </location>
</feature>
<keyword evidence="6 12" id="KW-1133">Transmembrane helix</keyword>
<gene>
    <name evidence="13" type="ORF">GGI25_003909</name>
</gene>
<dbReference type="GO" id="GO:0031966">
    <property type="term" value="C:mitochondrial membrane"/>
    <property type="evidence" value="ECO:0007669"/>
    <property type="project" value="UniProtKB-SubCell"/>
</dbReference>
<evidence type="ECO:0000256" key="10">
    <source>
        <dbReference type="RuleBase" id="RU000488"/>
    </source>
</evidence>
<dbReference type="AlphaFoldDB" id="A0A9W8G7Q4"/>
<keyword evidence="8 9" id="KW-0472">Membrane</keyword>
<comment type="caution">
    <text evidence="13">The sequence shown here is derived from an EMBL/GenBank/DDBJ whole genome shotgun (WGS) entry which is preliminary data.</text>
</comment>
<keyword evidence="7" id="KW-0496">Mitochondrion</keyword>
<sequence>MQQKAGHAYSHSLSSNSGSGDADAVQPDKHIENSASENIRIHLRSMHKERDHYWSAGGIPPHRERDRKHLENSSSIDTAPMLGDSKSFEAASLSAAMAASIEPAGALPESAAASIFTTSGLMPGAPADLGGASIDSVVGTVENNDSSTQRQPSDVQFISHGDDARIEEGFMPQSQTHITSQTLRNSIAGAGAGCVSSVVTCPLDVVKTRLQYQGVLHEKFRKQGYKPYSGTVNTLKRIFSEEGVRGLYRGLAPMLMGYLPTWGIYFAAYESLKHEMSSLVRTPMGPTAVHVISAMGAGATTSTLTNPIWVLKSRFMTQSAFTDYRYNSVWHAVQVIYKTEGIRGFYKGLGSSLIGVTHVAVQFPLYEHLKCWLKVDQDHHLESSRILFASALSKMVASSVTYPHEVVRTRLQNQSIAPYKYKGILHAVRLIYTEEGITAFYRGLTTNLIRTVPASMMTLLTYELLIRLI</sequence>
<dbReference type="InterPro" id="IPR002067">
    <property type="entry name" value="MCP"/>
</dbReference>
<evidence type="ECO:0000256" key="1">
    <source>
        <dbReference type="ARBA" id="ARBA00004225"/>
    </source>
</evidence>
<evidence type="ECO:0000256" key="7">
    <source>
        <dbReference type="ARBA" id="ARBA00023128"/>
    </source>
</evidence>
<evidence type="ECO:0000256" key="2">
    <source>
        <dbReference type="ARBA" id="ARBA00006375"/>
    </source>
</evidence>
<dbReference type="PROSITE" id="PS50920">
    <property type="entry name" value="SOLCAR"/>
    <property type="match status" value="3"/>
</dbReference>
<dbReference type="OrthoDB" id="10266426at2759"/>
<keyword evidence="4 9" id="KW-0812">Transmembrane</keyword>
<dbReference type="SUPFAM" id="SSF103506">
    <property type="entry name" value="Mitochondrial carrier"/>
    <property type="match status" value="1"/>
</dbReference>
<protein>
    <submittedName>
        <fullName evidence="13">Uncharacterized protein</fullName>
    </submittedName>
</protein>
<evidence type="ECO:0000256" key="4">
    <source>
        <dbReference type="ARBA" id="ARBA00022692"/>
    </source>
</evidence>
<keyword evidence="3 10" id="KW-0813">Transport</keyword>
<evidence type="ECO:0000256" key="3">
    <source>
        <dbReference type="ARBA" id="ARBA00022448"/>
    </source>
</evidence>
<dbReference type="InterPro" id="IPR023395">
    <property type="entry name" value="MCP_dom_sf"/>
</dbReference>
<comment type="subcellular location">
    <subcellularLocation>
        <location evidence="1">Mitochondrion membrane</location>
        <topology evidence="1">Multi-pass membrane protein</topology>
    </subcellularLocation>
</comment>
<evidence type="ECO:0000256" key="11">
    <source>
        <dbReference type="SAM" id="MobiDB-lite"/>
    </source>
</evidence>
<evidence type="ECO:0000256" key="12">
    <source>
        <dbReference type="SAM" id="Phobius"/>
    </source>
</evidence>
<feature type="repeat" description="Solcar" evidence="9">
    <location>
        <begin position="180"/>
        <end position="275"/>
    </location>
</feature>
<evidence type="ECO:0000313" key="13">
    <source>
        <dbReference type="EMBL" id="KAJ2675711.1"/>
    </source>
</evidence>
<feature type="region of interest" description="Disordered" evidence="11">
    <location>
        <begin position="1"/>
        <end position="37"/>
    </location>
</feature>
<evidence type="ECO:0000313" key="14">
    <source>
        <dbReference type="Proteomes" id="UP001151518"/>
    </source>
</evidence>
<dbReference type="EMBL" id="JANBTW010000046">
    <property type="protein sequence ID" value="KAJ2675711.1"/>
    <property type="molecule type" value="Genomic_DNA"/>
</dbReference>